<sequence length="938" mass="104491">MLHKSILQVALKWSYLDTTNCLGLFLTLGAKAGSWCVKHFLWSVESIDESEDAQEEEHSRIFPEIASLILNISSKLLPVAAKCITVDMVHAAGDFVVELLTLAENSIIDNKKYGTTTHVAKVAAKAAPVFLDETIKLCRGYFEAAKSDQCIMSIAKEKTTVKQKEDLTSNVAQITARTIQTLCKIGTYAASSGGSQVILLNMSWKGVVSLLQLGKGMIEEKVNVRDIILTLLSLAIKSLRVAAETWCAPLQEVLGMSEARRAFLPIKFFLINAIRICSLCPSEAVAIYKNIIRFAVVISYSNILFCKNPLLKAANEALVELLEPNSFVLLDTLMKSSEVRPELKCQIVQYLLEKGETNNPGQVDHIIYSVSLDCIFCVDSDVDNRIRALLPAEFIVFLHFLNTSPWLREEVIIELCKKLHLLLNILTLEDVYSYVLGCQIPTLSGADDSPEVVWQPVYSTLIQALKTFMISAAASGVAWNELQVFLLENLFHPHFLCLEILTELWCFFVHYAETETSTYLINQLFLLLKTLASPESVFAPLSALRKLARSFSTILSYASPVAIDQVYICGLNDDSSSKSSILHLALLMEGFPFDSLSDGVKELAVKTLLTSFAGYLQKQNYIENHEEIVLSTSSLGIIGLPVHALASALQSCEIKDITLDEKSITTMFKIIISLINMYRTSPGSSKNLLVQPISTILVIITHVRHLCAHSELEKLTLELHALFMSGSDNSNSALSQCKPSVSSFMAILGHLNTSEDDANILCSAMWDLYHFLLRERHWALIHLAMGSFGYFAARTSFTQLWKFVPVDAALSYNTSTGVDTDENGFMLELKAFLQKEVALKDNKWSEEQTCFLVSEGRVLKKLVESFSEIPLVPEPNKVKKRKMPDGICEGMMLVQNGLKVMRRALNERDFAELKDRFVVHLSRLEDAVSHVASFSDEI</sequence>
<protein>
    <submittedName>
        <fullName evidence="1">Uncharacterized protein</fullName>
    </submittedName>
</protein>
<evidence type="ECO:0000313" key="1">
    <source>
        <dbReference type="EMBL" id="KAG8073436.1"/>
    </source>
</evidence>
<dbReference type="Proteomes" id="UP000729402">
    <property type="component" value="Unassembled WGS sequence"/>
</dbReference>
<reference evidence="1" key="1">
    <citation type="journal article" date="2021" name="bioRxiv">
        <title>Whole Genome Assembly and Annotation of Northern Wild Rice, Zizania palustris L., Supports a Whole Genome Duplication in the Zizania Genus.</title>
        <authorList>
            <person name="Haas M."/>
            <person name="Kono T."/>
            <person name="Macchietto M."/>
            <person name="Millas R."/>
            <person name="McGilp L."/>
            <person name="Shao M."/>
            <person name="Duquette J."/>
            <person name="Hirsch C.N."/>
            <person name="Kimball J."/>
        </authorList>
    </citation>
    <scope>NUCLEOTIDE SEQUENCE</scope>
    <source>
        <tissue evidence="1">Fresh leaf tissue</tissue>
    </source>
</reference>
<comment type="caution">
    <text evidence="1">The sequence shown here is derived from an EMBL/GenBank/DDBJ whole genome shotgun (WGS) entry which is preliminary data.</text>
</comment>
<dbReference type="EMBL" id="JAAALK010000283">
    <property type="protein sequence ID" value="KAG8073436.1"/>
    <property type="molecule type" value="Genomic_DNA"/>
</dbReference>
<gene>
    <name evidence="1" type="ORF">GUJ93_ZPchr0006g43216</name>
</gene>
<accession>A0A8J5SD08</accession>
<dbReference type="InterPro" id="IPR027902">
    <property type="entry name" value="DUF4487"/>
</dbReference>
<reference evidence="1" key="2">
    <citation type="submission" date="2021-02" db="EMBL/GenBank/DDBJ databases">
        <authorList>
            <person name="Kimball J.A."/>
            <person name="Haas M.W."/>
            <person name="Macchietto M."/>
            <person name="Kono T."/>
            <person name="Duquette J."/>
            <person name="Shao M."/>
        </authorList>
    </citation>
    <scope>NUCLEOTIDE SEQUENCE</scope>
    <source>
        <tissue evidence="1">Fresh leaf tissue</tissue>
    </source>
</reference>
<dbReference type="OrthoDB" id="1925340at2759"/>
<name>A0A8J5SD08_ZIZPA</name>
<dbReference type="AlphaFoldDB" id="A0A8J5SD08"/>
<evidence type="ECO:0000313" key="2">
    <source>
        <dbReference type="Proteomes" id="UP000729402"/>
    </source>
</evidence>
<proteinExistence type="predicted"/>
<organism evidence="1 2">
    <name type="scientific">Zizania palustris</name>
    <name type="common">Northern wild rice</name>
    <dbReference type="NCBI Taxonomy" id="103762"/>
    <lineage>
        <taxon>Eukaryota</taxon>
        <taxon>Viridiplantae</taxon>
        <taxon>Streptophyta</taxon>
        <taxon>Embryophyta</taxon>
        <taxon>Tracheophyta</taxon>
        <taxon>Spermatophyta</taxon>
        <taxon>Magnoliopsida</taxon>
        <taxon>Liliopsida</taxon>
        <taxon>Poales</taxon>
        <taxon>Poaceae</taxon>
        <taxon>BOP clade</taxon>
        <taxon>Oryzoideae</taxon>
        <taxon>Oryzeae</taxon>
        <taxon>Zizaniinae</taxon>
        <taxon>Zizania</taxon>
    </lineage>
</organism>
<dbReference type="Pfam" id="PF14868">
    <property type="entry name" value="DUF4487"/>
    <property type="match status" value="1"/>
</dbReference>
<dbReference type="PANTHER" id="PTHR36702">
    <property type="entry name" value="HOLLIDAY JUNCTION RESOLVASE"/>
    <property type="match status" value="1"/>
</dbReference>
<dbReference type="PANTHER" id="PTHR36702:SF1">
    <property type="entry name" value="HOLLIDAY JUNCTION RESOLVASE"/>
    <property type="match status" value="1"/>
</dbReference>
<keyword evidence="2" id="KW-1185">Reference proteome</keyword>